<dbReference type="PROSITE" id="PS50095">
    <property type="entry name" value="PLAT"/>
    <property type="match status" value="3"/>
</dbReference>
<dbReference type="Pfam" id="PF01477">
    <property type="entry name" value="PLAT"/>
    <property type="match status" value="2"/>
</dbReference>
<comment type="caution">
    <text evidence="1">Lacks conserved residue(s) required for the propagation of feature annotation.</text>
</comment>
<dbReference type="CDD" id="cd01756">
    <property type="entry name" value="PLAT_repeat"/>
    <property type="match status" value="1"/>
</dbReference>
<reference evidence="5" key="2">
    <citation type="submission" date="2022-06" db="UniProtKB">
        <authorList>
            <consortium name="EnsemblMetazoa"/>
        </authorList>
    </citation>
    <scope>IDENTIFICATION</scope>
</reference>
<proteinExistence type="predicted"/>
<dbReference type="InterPro" id="IPR052970">
    <property type="entry name" value="Inner_ear_hair_cell_LOXHD"/>
</dbReference>
<dbReference type="EnsemblMetazoa" id="OVOC616.1">
    <property type="protein sequence ID" value="OVOC616.1"/>
    <property type="gene ID" value="WBGene00237425"/>
</dbReference>
<evidence type="ECO:0000259" key="3">
    <source>
        <dbReference type="PROSITE" id="PS50095"/>
    </source>
</evidence>
<protein>
    <recommendedName>
        <fullName evidence="7">Doublecortin domain-containing protein</fullName>
    </recommendedName>
</protein>
<dbReference type="InterPro" id="IPR036572">
    <property type="entry name" value="Doublecortin_dom_sf"/>
</dbReference>
<organism evidence="5 6">
    <name type="scientific">Onchocerca volvulus</name>
    <dbReference type="NCBI Taxonomy" id="6282"/>
    <lineage>
        <taxon>Eukaryota</taxon>
        <taxon>Metazoa</taxon>
        <taxon>Ecdysozoa</taxon>
        <taxon>Nematoda</taxon>
        <taxon>Chromadorea</taxon>
        <taxon>Rhabditida</taxon>
        <taxon>Spirurina</taxon>
        <taxon>Spiruromorpha</taxon>
        <taxon>Filarioidea</taxon>
        <taxon>Onchocercidae</taxon>
        <taxon>Onchocerca</taxon>
    </lineage>
</organism>
<evidence type="ECO:0000256" key="2">
    <source>
        <dbReference type="SAM" id="MobiDB-lite"/>
    </source>
</evidence>
<feature type="compositionally biased region" description="Polar residues" evidence="2">
    <location>
        <begin position="7"/>
        <end position="52"/>
    </location>
</feature>
<feature type="compositionally biased region" description="Acidic residues" evidence="2">
    <location>
        <begin position="436"/>
        <end position="461"/>
    </location>
</feature>
<dbReference type="AlphaFoldDB" id="A0A8R1XZR7"/>
<feature type="compositionally biased region" description="Polar residues" evidence="2">
    <location>
        <begin position="356"/>
        <end position="368"/>
    </location>
</feature>
<dbReference type="Pfam" id="PF03607">
    <property type="entry name" value="DCX"/>
    <property type="match status" value="2"/>
</dbReference>
<keyword evidence="6" id="KW-1185">Reference proteome</keyword>
<dbReference type="SUPFAM" id="SSF49723">
    <property type="entry name" value="Lipase/lipooxygenase domain (PLAT/LH2 domain)"/>
    <property type="match status" value="3"/>
</dbReference>
<dbReference type="Gene3D" id="2.60.60.20">
    <property type="entry name" value="PLAT/LH2 domain"/>
    <property type="match status" value="3"/>
</dbReference>
<sequence length="1179" mass="133919">MSDPDNGDNTLLWSSSHSTPEQHLTPDTVNPQSPNVPTLPNRQIQNYRTSNRSFTRPYSAKTVFFYKEGDIYFAGLRVPVSKARYRTIESLLDDLNSNISMPFGVRHLTTPRGKTMIKSIDQLQHNGRYIASSIKTPRPLNLSMVEKIQRIRQANRVHAHHYYRNWFNCREQNKYERAKIPLKISLFPVTSKQISFVLNGKPSRIYRAVLNPSRKQTIKSLLEEVSEGLQIAIFKLYTYSGKRIINVDQIFSLSEARLLAVPRNERPIFRENIYPMASPLPPISRMTPSSLLGQSTSGNQVMRSVYRENSIERPQRVVNNGKMMPLISMSHLSKRESNDSKSGASSTNETKKISPEVSQHSPVLSSPERSSETGEKTTGVCNAEGQENNELTVNDMRDEESCGSKLMESDNEKEAEEDKKEERNNEENETNRTESEKEEEEAEEKELVQNDEEIEEHEAVEEEKTNSAVKEVPELMLATSNHQAFDNDETTTASAAEADFSLKAEENGMTYTVSVITGNRWAADTDLDLFIILYGDLNKSEKHLLRQDKNEPKFQQNRMDSFHIETTKLGLLQKILIGHDRIGYGAGIYIERILVTENIADGRQYLFQCAKWLDSGQVDGKIERTLKTTAFCYLTTILRDSKSTSGRWELILHSGKDDGSGATTSNLNIVGYGNEGSSITTKIYDNRMAKVPSASLVDFGKIGDLLKVRIEIDGNGELPNYYLNYVELRDLDTEERTVSYVRKWLMIDCDEKNAQSFREFPVFRAAFEPLNVLSYEGKIKLSSRKQPFLEKSIAYVRIFGEIGETGYFPVDFRCASNLKQELSFKAEAVSVGRIQSTRLYVNMNDTGKEIYEGMQMLQNIYDRQHVTSLSVASDWIAEKVIVRESHHAPYRYVMAITRVKTMEEENEEIEEDDKYNDIGDVFVELLLSEMEGLSTKTSKKKALSKKKSQWILSMTIGKGSTLIPRVTLCTENATAEMTIVTTTPTDMVITFQKETDLSTITKVRIGVDDSQRLNYIPTDDMKLYDSENGDELRFPAINAILTSDSIYEFPAVWPDIPPILNVVYTITVNSGESSADFHVYLALSGTRGDTGFRKLINDDNDPFQEKKMSIFEIEAVSIGEPLSVAITVKNENHSLKWKCEQVHVLDSETNLFYVFKFNEMFTEKVKSQQVSASRLTNAL</sequence>
<feature type="domain" description="Doublecortin" evidence="4">
    <location>
        <begin position="192"/>
        <end position="275"/>
    </location>
</feature>
<evidence type="ECO:0000313" key="6">
    <source>
        <dbReference type="Proteomes" id="UP000024404"/>
    </source>
</evidence>
<feature type="domain" description="Doublecortin" evidence="4">
    <location>
        <begin position="61"/>
        <end position="143"/>
    </location>
</feature>
<dbReference type="OMA" id="WILSMTI"/>
<name>A0A8R1XZR7_ONCVO</name>
<dbReference type="Gene3D" id="3.10.20.230">
    <property type="entry name" value="Doublecortin domain"/>
    <property type="match status" value="2"/>
</dbReference>
<feature type="compositionally biased region" description="Basic and acidic residues" evidence="2">
    <location>
        <begin position="395"/>
        <end position="435"/>
    </location>
</feature>
<evidence type="ECO:0000313" key="5">
    <source>
        <dbReference type="EnsemblMetazoa" id="OVOC616.1"/>
    </source>
</evidence>
<dbReference type="SUPFAM" id="SSF89837">
    <property type="entry name" value="Doublecortin (DC)"/>
    <property type="match status" value="2"/>
</dbReference>
<dbReference type="InterPro" id="IPR036392">
    <property type="entry name" value="PLAT/LH2_dom_sf"/>
</dbReference>
<feature type="region of interest" description="Disordered" evidence="2">
    <location>
        <begin position="1"/>
        <end position="52"/>
    </location>
</feature>
<reference evidence="6" key="1">
    <citation type="submission" date="2013-10" db="EMBL/GenBank/DDBJ databases">
        <title>Genome sequencing of Onchocerca volvulus.</title>
        <authorList>
            <person name="Cotton J."/>
            <person name="Tsai J."/>
            <person name="Stanley E."/>
            <person name="Tracey A."/>
            <person name="Holroyd N."/>
            <person name="Lustigman S."/>
            <person name="Berriman M."/>
        </authorList>
    </citation>
    <scope>NUCLEOTIDE SEQUENCE</scope>
</reference>
<evidence type="ECO:0000256" key="1">
    <source>
        <dbReference type="PROSITE-ProRule" id="PRU00152"/>
    </source>
</evidence>
<dbReference type="Proteomes" id="UP000024404">
    <property type="component" value="Unassembled WGS sequence"/>
</dbReference>
<dbReference type="SMART" id="SM00537">
    <property type="entry name" value="DCX"/>
    <property type="match status" value="2"/>
</dbReference>
<accession>A0A8R1XZR7</accession>
<evidence type="ECO:0000259" key="4">
    <source>
        <dbReference type="PROSITE" id="PS50309"/>
    </source>
</evidence>
<dbReference type="PANTHER" id="PTHR45901:SF7">
    <property type="entry name" value="OXYGEN-REGULATED PROTEIN 1"/>
    <property type="match status" value="1"/>
</dbReference>
<dbReference type="InterPro" id="IPR003533">
    <property type="entry name" value="Doublecortin_dom"/>
</dbReference>
<dbReference type="GO" id="GO:0035556">
    <property type="term" value="P:intracellular signal transduction"/>
    <property type="evidence" value="ECO:0007669"/>
    <property type="project" value="InterPro"/>
</dbReference>
<feature type="domain" description="PLAT" evidence="3">
    <location>
        <begin position="509"/>
        <end position="627"/>
    </location>
</feature>
<feature type="domain" description="PLAT" evidence="3">
    <location>
        <begin position="1062"/>
        <end position="1175"/>
    </location>
</feature>
<dbReference type="PROSITE" id="PS50309">
    <property type="entry name" value="DC"/>
    <property type="match status" value="2"/>
</dbReference>
<dbReference type="EMBL" id="CMVM020000020">
    <property type="status" value="NOT_ANNOTATED_CDS"/>
    <property type="molecule type" value="Genomic_DNA"/>
</dbReference>
<evidence type="ECO:0008006" key="7">
    <source>
        <dbReference type="Google" id="ProtNLM"/>
    </source>
</evidence>
<dbReference type="PANTHER" id="PTHR45901">
    <property type="entry name" value="PROTEIN CBG12474"/>
    <property type="match status" value="1"/>
</dbReference>
<dbReference type="InterPro" id="IPR001024">
    <property type="entry name" value="PLAT/LH2_dom"/>
</dbReference>
<feature type="region of interest" description="Disordered" evidence="2">
    <location>
        <begin position="331"/>
        <end position="467"/>
    </location>
</feature>
<feature type="domain" description="PLAT" evidence="3">
    <location>
        <begin position="646"/>
        <end position="759"/>
    </location>
</feature>